<proteinExistence type="predicted"/>
<keyword evidence="1" id="KW-0812">Transmembrane</keyword>
<dbReference type="RefSeq" id="WP_341838273.1">
    <property type="nucleotide sequence ID" value="NZ_CP149822.1"/>
</dbReference>
<accession>A0ABZ2YUH6</accession>
<evidence type="ECO:0000313" key="2">
    <source>
        <dbReference type="EMBL" id="WZN43464.1"/>
    </source>
</evidence>
<keyword evidence="1" id="KW-0472">Membrane</keyword>
<keyword evidence="1" id="KW-1133">Transmembrane helix</keyword>
<dbReference type="Proteomes" id="UP001485459">
    <property type="component" value="Chromosome"/>
</dbReference>
<evidence type="ECO:0000313" key="3">
    <source>
        <dbReference type="Proteomes" id="UP001485459"/>
    </source>
</evidence>
<organism evidence="2 3">
    <name type="scientific">Chitinophaga pollutisoli</name>
    <dbReference type="NCBI Taxonomy" id="3133966"/>
    <lineage>
        <taxon>Bacteria</taxon>
        <taxon>Pseudomonadati</taxon>
        <taxon>Bacteroidota</taxon>
        <taxon>Chitinophagia</taxon>
        <taxon>Chitinophagales</taxon>
        <taxon>Chitinophagaceae</taxon>
        <taxon>Chitinophaga</taxon>
    </lineage>
</organism>
<protein>
    <submittedName>
        <fullName evidence="2">Uncharacterized protein</fullName>
    </submittedName>
</protein>
<keyword evidence="3" id="KW-1185">Reference proteome</keyword>
<name>A0ABZ2YUH6_9BACT</name>
<sequence length="46" mass="5296">MSFENLASLLLYNEKSPILFNSGFFLFFLAAFLLCYQLVRNSERGA</sequence>
<gene>
    <name evidence="2" type="ORF">WJU16_10525</name>
</gene>
<dbReference type="EMBL" id="CP149822">
    <property type="protein sequence ID" value="WZN43464.1"/>
    <property type="molecule type" value="Genomic_DNA"/>
</dbReference>
<evidence type="ECO:0000256" key="1">
    <source>
        <dbReference type="SAM" id="Phobius"/>
    </source>
</evidence>
<reference evidence="3" key="1">
    <citation type="submission" date="2024-03" db="EMBL/GenBank/DDBJ databases">
        <title>Chitinophaga horti sp. nov., isolated from garden soil.</title>
        <authorList>
            <person name="Lee D.S."/>
            <person name="Han D.M."/>
            <person name="Baek J.H."/>
            <person name="Choi D.G."/>
            <person name="Jeon J.H."/>
            <person name="Jeon C.O."/>
        </authorList>
    </citation>
    <scope>NUCLEOTIDE SEQUENCE [LARGE SCALE GENOMIC DNA]</scope>
    <source>
        <strain evidence="3">GPA1</strain>
    </source>
</reference>
<feature type="transmembrane region" description="Helical" evidence="1">
    <location>
        <begin position="18"/>
        <end position="39"/>
    </location>
</feature>